<reference evidence="2" key="1">
    <citation type="submission" date="2021-06" db="EMBL/GenBank/DDBJ databases">
        <authorList>
            <person name="Kallberg Y."/>
            <person name="Tangrot J."/>
            <person name="Rosling A."/>
        </authorList>
    </citation>
    <scope>NUCLEOTIDE SEQUENCE</scope>
    <source>
        <strain evidence="2">87-6 pot B 2015</strain>
    </source>
</reference>
<sequence>YIERNFPKNVKEISAISSQLEGHLNLSEYPNLTIVDLGCNSRLTSLQLSHSSGITHISIFDTGIYNFSFLAYTPNIHSICLPRAGDKIGEPTGNVYFSKALRDSCQENYKLQTSLRQSNRQIQTQLDQEIKKNCDNTQRIKELEQQLAIVQQENKELQSNNDQKNQINELSNIALPNIPYHFTKLKQEIIRLKVQELAPKVRNESTKVVKLITEAKNKAGNFSSIVDLILETQKQIVHNSETSQRDIFFGKMEAYRTILESVLSKEELQTLLNKQTEFLELEKHLKSLQLAK</sequence>
<comment type="caution">
    <text evidence="2">The sequence shown here is derived from an EMBL/GenBank/DDBJ whole genome shotgun (WGS) entry which is preliminary data.</text>
</comment>
<feature type="coiled-coil region" evidence="1">
    <location>
        <begin position="140"/>
        <end position="170"/>
    </location>
</feature>
<evidence type="ECO:0000313" key="3">
    <source>
        <dbReference type="Proteomes" id="UP000789375"/>
    </source>
</evidence>
<feature type="non-terminal residue" evidence="2">
    <location>
        <position position="292"/>
    </location>
</feature>
<evidence type="ECO:0000256" key="1">
    <source>
        <dbReference type="SAM" id="Coils"/>
    </source>
</evidence>
<gene>
    <name evidence="2" type="ORF">FMOSSE_LOCUS13769</name>
</gene>
<protein>
    <submittedName>
        <fullName evidence="2">1676_t:CDS:1</fullName>
    </submittedName>
</protein>
<proteinExistence type="predicted"/>
<dbReference type="AlphaFoldDB" id="A0A9N9N413"/>
<name>A0A9N9N413_FUNMO</name>
<accession>A0A9N9N413</accession>
<organism evidence="2 3">
    <name type="scientific">Funneliformis mosseae</name>
    <name type="common">Endomycorrhizal fungus</name>
    <name type="synonym">Glomus mosseae</name>
    <dbReference type="NCBI Taxonomy" id="27381"/>
    <lineage>
        <taxon>Eukaryota</taxon>
        <taxon>Fungi</taxon>
        <taxon>Fungi incertae sedis</taxon>
        <taxon>Mucoromycota</taxon>
        <taxon>Glomeromycotina</taxon>
        <taxon>Glomeromycetes</taxon>
        <taxon>Glomerales</taxon>
        <taxon>Glomeraceae</taxon>
        <taxon>Funneliformis</taxon>
    </lineage>
</organism>
<keyword evidence="3" id="KW-1185">Reference proteome</keyword>
<dbReference type="EMBL" id="CAJVPP010008802">
    <property type="protein sequence ID" value="CAG8699876.1"/>
    <property type="molecule type" value="Genomic_DNA"/>
</dbReference>
<evidence type="ECO:0000313" key="2">
    <source>
        <dbReference type="EMBL" id="CAG8699876.1"/>
    </source>
</evidence>
<keyword evidence="1" id="KW-0175">Coiled coil</keyword>
<dbReference type="Proteomes" id="UP000789375">
    <property type="component" value="Unassembled WGS sequence"/>
</dbReference>